<dbReference type="PANTHER" id="PTHR12215">
    <property type="entry name" value="PHOSPHOPANTETHEINE TRANSFERASE"/>
    <property type="match status" value="1"/>
</dbReference>
<dbReference type="EMBL" id="JAQNDM010000002">
    <property type="protein sequence ID" value="MDC0713344.1"/>
    <property type="molecule type" value="Genomic_DNA"/>
</dbReference>
<sequence>MSHLAGRIAAKFALVHSLSSRGYPREARDLGITQRMAGPEEGRPVVQLPAGLPACDLSITHSHELAVAVVTERGRVGADLERVSPRSAALIDEVFTEAEQEWLSQCELLRGRTPDERWNLGWCIKEALVKCTGHGLRASLQQVTFSGWTEQGAASVSIPLLTDEPGALAQLITLHSEGVGSGPLTGLLALGQGYAFAALHHPSEGRSLEFVA</sequence>
<feature type="domain" description="4'-phosphopantetheinyl transferase" evidence="3">
    <location>
        <begin position="75"/>
        <end position="152"/>
    </location>
</feature>
<proteinExistence type="inferred from homology"/>
<dbReference type="RefSeq" id="WP_272143571.1">
    <property type="nucleotide sequence ID" value="NZ_JAQNDM010000002.1"/>
</dbReference>
<organism evidence="4 5">
    <name type="scientific">Stigmatella ashevillensis</name>
    <dbReference type="NCBI Taxonomy" id="2995309"/>
    <lineage>
        <taxon>Bacteria</taxon>
        <taxon>Pseudomonadati</taxon>
        <taxon>Myxococcota</taxon>
        <taxon>Myxococcia</taxon>
        <taxon>Myxococcales</taxon>
        <taxon>Cystobacterineae</taxon>
        <taxon>Archangiaceae</taxon>
        <taxon>Stigmatella</taxon>
    </lineage>
</organism>
<gene>
    <name evidence="4" type="ORF">POL68_33080</name>
</gene>
<evidence type="ECO:0000256" key="2">
    <source>
        <dbReference type="ARBA" id="ARBA00022679"/>
    </source>
</evidence>
<evidence type="ECO:0000259" key="3">
    <source>
        <dbReference type="Pfam" id="PF01648"/>
    </source>
</evidence>
<evidence type="ECO:0000256" key="1">
    <source>
        <dbReference type="ARBA" id="ARBA00010990"/>
    </source>
</evidence>
<dbReference type="Gene3D" id="3.90.470.20">
    <property type="entry name" value="4'-phosphopantetheinyl transferase domain"/>
    <property type="match status" value="2"/>
</dbReference>
<keyword evidence="5" id="KW-1185">Reference proteome</keyword>
<reference evidence="4 5" key="1">
    <citation type="submission" date="2022-11" db="EMBL/GenBank/DDBJ databases">
        <title>Minimal conservation of predation-associated metabolite biosynthetic gene clusters underscores biosynthetic potential of Myxococcota including descriptions for ten novel species: Archangium lansinium sp. nov., Myxococcus landrumus sp. nov., Nannocystis bai.</title>
        <authorList>
            <person name="Ahearne A."/>
            <person name="Stevens C."/>
            <person name="Dowd S."/>
        </authorList>
    </citation>
    <scope>NUCLEOTIDE SEQUENCE [LARGE SCALE GENOMIC DNA]</scope>
    <source>
        <strain evidence="4 5">NCWAL01</strain>
    </source>
</reference>
<dbReference type="SUPFAM" id="SSF56214">
    <property type="entry name" value="4'-phosphopantetheinyl transferase"/>
    <property type="match status" value="1"/>
</dbReference>
<dbReference type="InterPro" id="IPR008278">
    <property type="entry name" value="4-PPantetheinyl_Trfase_dom"/>
</dbReference>
<keyword evidence="2 4" id="KW-0808">Transferase</keyword>
<name>A0ABT5DIE6_9BACT</name>
<comment type="caution">
    <text evidence="4">The sequence shown here is derived from an EMBL/GenBank/DDBJ whole genome shotgun (WGS) entry which is preliminary data.</text>
</comment>
<dbReference type="PANTHER" id="PTHR12215:SF10">
    <property type="entry name" value="L-AMINOADIPATE-SEMIALDEHYDE DEHYDROGENASE-PHOSPHOPANTETHEINYL TRANSFERASE"/>
    <property type="match status" value="1"/>
</dbReference>
<dbReference type="InterPro" id="IPR050559">
    <property type="entry name" value="P-Pant_transferase_sf"/>
</dbReference>
<dbReference type="GO" id="GO:0016740">
    <property type="term" value="F:transferase activity"/>
    <property type="evidence" value="ECO:0007669"/>
    <property type="project" value="UniProtKB-KW"/>
</dbReference>
<evidence type="ECO:0000313" key="5">
    <source>
        <dbReference type="Proteomes" id="UP001221838"/>
    </source>
</evidence>
<accession>A0ABT5DIE6</accession>
<dbReference type="Proteomes" id="UP001221838">
    <property type="component" value="Unassembled WGS sequence"/>
</dbReference>
<evidence type="ECO:0000313" key="4">
    <source>
        <dbReference type="EMBL" id="MDC0713344.1"/>
    </source>
</evidence>
<dbReference type="InterPro" id="IPR037143">
    <property type="entry name" value="4-PPantetheinyl_Trfase_dom_sf"/>
</dbReference>
<protein>
    <submittedName>
        <fullName evidence="4">4'-phosphopantetheinyl transferase superfamily protein</fullName>
    </submittedName>
</protein>
<comment type="similarity">
    <text evidence="1">Belongs to the P-Pant transferase superfamily. Gsp/Sfp/HetI/AcpT family.</text>
</comment>
<dbReference type="Pfam" id="PF01648">
    <property type="entry name" value="ACPS"/>
    <property type="match status" value="1"/>
</dbReference>